<dbReference type="RefSeq" id="WP_189335394.1">
    <property type="nucleotide sequence ID" value="NZ_BMQZ01000019.1"/>
</dbReference>
<organism evidence="2 3">
    <name type="scientific">Actinoplanes ianthinogenes</name>
    <dbReference type="NCBI Taxonomy" id="122358"/>
    <lineage>
        <taxon>Bacteria</taxon>
        <taxon>Bacillati</taxon>
        <taxon>Actinomycetota</taxon>
        <taxon>Actinomycetes</taxon>
        <taxon>Micromonosporales</taxon>
        <taxon>Micromonosporaceae</taxon>
        <taxon>Actinoplanes</taxon>
    </lineage>
</organism>
<evidence type="ECO:0000313" key="2">
    <source>
        <dbReference type="EMBL" id="BCJ48458.1"/>
    </source>
</evidence>
<dbReference type="Proteomes" id="UP000676967">
    <property type="component" value="Chromosome"/>
</dbReference>
<dbReference type="PANTHER" id="PTHR36436:SF6">
    <property type="entry name" value="SLL5081 PROTEIN"/>
    <property type="match status" value="1"/>
</dbReference>
<dbReference type="Gene3D" id="2.30.320.10">
    <property type="entry name" value="YwqG-like"/>
    <property type="match status" value="1"/>
</dbReference>
<dbReference type="PANTHER" id="PTHR36436">
    <property type="entry name" value="SLL5081 PROTEIN"/>
    <property type="match status" value="1"/>
</dbReference>
<protein>
    <recommendedName>
        <fullName evidence="4">DUF1963 domain-containing protein</fullName>
    </recommendedName>
</protein>
<evidence type="ECO:0000313" key="3">
    <source>
        <dbReference type="Proteomes" id="UP000676967"/>
    </source>
</evidence>
<dbReference type="EMBL" id="AP023356">
    <property type="protein sequence ID" value="BCJ48458.1"/>
    <property type="molecule type" value="Genomic_DNA"/>
</dbReference>
<sequence>MAAAARRRTDDLRGRPGLRRPERLRRRRAAARGRHTSVLPAGAGECGLDRIVRTYRGYGSDHQVGGYSDAFQAALEVSAAYRTYPVAAGTHGYEDPAFLDEARQWVTLFQLDEDDNARMIWGDGGLAMWAIRRTDLAARDFTAAYFTIDSH</sequence>
<proteinExistence type="predicted"/>
<evidence type="ECO:0008006" key="4">
    <source>
        <dbReference type="Google" id="ProtNLM"/>
    </source>
</evidence>
<feature type="region of interest" description="Disordered" evidence="1">
    <location>
        <begin position="1"/>
        <end position="20"/>
    </location>
</feature>
<accession>A0ABN6CT69</accession>
<dbReference type="InterPro" id="IPR015315">
    <property type="entry name" value="DUF1963"/>
</dbReference>
<dbReference type="Pfam" id="PF09234">
    <property type="entry name" value="DUF1963"/>
    <property type="match status" value="1"/>
</dbReference>
<name>A0ABN6CT69_9ACTN</name>
<reference evidence="2 3" key="1">
    <citation type="submission" date="2020-08" db="EMBL/GenBank/DDBJ databases">
        <title>Whole genome shotgun sequence of Actinoplanes ianthinogenes NBRC 13996.</title>
        <authorList>
            <person name="Komaki H."/>
            <person name="Tamura T."/>
        </authorList>
    </citation>
    <scope>NUCLEOTIDE SEQUENCE [LARGE SCALE GENOMIC DNA]</scope>
    <source>
        <strain evidence="2 3">NBRC 13996</strain>
    </source>
</reference>
<evidence type="ECO:0000256" key="1">
    <source>
        <dbReference type="SAM" id="MobiDB-lite"/>
    </source>
</evidence>
<dbReference type="InterPro" id="IPR035948">
    <property type="entry name" value="YwqG-like_sf"/>
</dbReference>
<gene>
    <name evidence="2" type="ORF">Aiant_91150</name>
</gene>
<dbReference type="SUPFAM" id="SSF103032">
    <property type="entry name" value="Hypothetical protein YwqG"/>
    <property type="match status" value="1"/>
</dbReference>
<keyword evidence="3" id="KW-1185">Reference proteome</keyword>